<feature type="transmembrane region" description="Helical" evidence="1">
    <location>
        <begin position="248"/>
        <end position="272"/>
    </location>
</feature>
<keyword evidence="1" id="KW-1133">Transmembrane helix</keyword>
<feature type="transmembrane region" description="Helical" evidence="1">
    <location>
        <begin position="146"/>
        <end position="165"/>
    </location>
</feature>
<feature type="transmembrane region" description="Helical" evidence="1">
    <location>
        <begin position="210"/>
        <end position="228"/>
    </location>
</feature>
<evidence type="ECO:0000256" key="1">
    <source>
        <dbReference type="SAM" id="Phobius"/>
    </source>
</evidence>
<protein>
    <recommendedName>
        <fullName evidence="4">Tryptophan-rich sensory protein</fullName>
    </recommendedName>
</protein>
<proteinExistence type="predicted"/>
<gene>
    <name evidence="2" type="ORF">SNAT2548_LOCUS23010</name>
</gene>
<dbReference type="PANTHER" id="PTHR33802:SF1">
    <property type="entry name" value="XK-RELATED PROTEIN"/>
    <property type="match status" value="1"/>
</dbReference>
<feature type="transmembrane region" description="Helical" evidence="1">
    <location>
        <begin position="51"/>
        <end position="69"/>
    </location>
</feature>
<dbReference type="EMBL" id="CAJNDS010002305">
    <property type="protein sequence ID" value="CAE7423118.1"/>
    <property type="molecule type" value="Genomic_DNA"/>
</dbReference>
<sequence>MPTVEKILVVVVYVVSLVINGLAASGVLSGLPIGEVSAQYPTYVTPDNLTFLVWSVIYTLEFVLVLAQCCPSESAEKLLQQPCCLTGISVRWRLTIAFLLNAVWLPLYVNLQFGKALLVILAYLLFLFLVYTDLNTATANSFWEWVMYAAGIACNVSWVLVASVANKFTLLGEFGWKDVYGVAGAPWAAVLTIGAVAAIAVVVAVTRSDFAWSLVAVWALAGLYRQHTVPDPDSFPPEAMNKTLALCALWACVVVGIAAATGICLIPANGVFKSKNREADHKPLIAP</sequence>
<evidence type="ECO:0000313" key="2">
    <source>
        <dbReference type="EMBL" id="CAE7423118.1"/>
    </source>
</evidence>
<feature type="transmembrane region" description="Helical" evidence="1">
    <location>
        <begin position="7"/>
        <end position="31"/>
    </location>
</feature>
<name>A0A812R5I9_9DINO</name>
<feature type="transmembrane region" description="Helical" evidence="1">
    <location>
        <begin position="115"/>
        <end position="134"/>
    </location>
</feature>
<feature type="transmembrane region" description="Helical" evidence="1">
    <location>
        <begin position="185"/>
        <end position="205"/>
    </location>
</feature>
<dbReference type="Proteomes" id="UP000604046">
    <property type="component" value="Unassembled WGS sequence"/>
</dbReference>
<evidence type="ECO:0000313" key="3">
    <source>
        <dbReference type="Proteomes" id="UP000604046"/>
    </source>
</evidence>
<keyword evidence="1" id="KW-0812">Transmembrane</keyword>
<dbReference type="AlphaFoldDB" id="A0A812R5I9"/>
<comment type="caution">
    <text evidence="2">The sequence shown here is derived from an EMBL/GenBank/DDBJ whole genome shotgun (WGS) entry which is preliminary data.</text>
</comment>
<dbReference type="OrthoDB" id="422620at2759"/>
<dbReference type="PANTHER" id="PTHR33802">
    <property type="entry name" value="SI:CH211-161H7.5-RELATED"/>
    <property type="match status" value="1"/>
</dbReference>
<evidence type="ECO:0008006" key="4">
    <source>
        <dbReference type="Google" id="ProtNLM"/>
    </source>
</evidence>
<reference evidence="2" key="1">
    <citation type="submission" date="2021-02" db="EMBL/GenBank/DDBJ databases">
        <authorList>
            <person name="Dougan E. K."/>
            <person name="Rhodes N."/>
            <person name="Thang M."/>
            <person name="Chan C."/>
        </authorList>
    </citation>
    <scope>NUCLEOTIDE SEQUENCE</scope>
</reference>
<keyword evidence="1" id="KW-0472">Membrane</keyword>
<organism evidence="2 3">
    <name type="scientific">Symbiodinium natans</name>
    <dbReference type="NCBI Taxonomy" id="878477"/>
    <lineage>
        <taxon>Eukaryota</taxon>
        <taxon>Sar</taxon>
        <taxon>Alveolata</taxon>
        <taxon>Dinophyceae</taxon>
        <taxon>Suessiales</taxon>
        <taxon>Symbiodiniaceae</taxon>
        <taxon>Symbiodinium</taxon>
    </lineage>
</organism>
<feature type="transmembrane region" description="Helical" evidence="1">
    <location>
        <begin position="90"/>
        <end position="109"/>
    </location>
</feature>
<accession>A0A812R5I9</accession>
<keyword evidence="3" id="KW-1185">Reference proteome</keyword>